<evidence type="ECO:0000313" key="5">
    <source>
        <dbReference type="Proteomes" id="UP001204000"/>
    </source>
</evidence>
<evidence type="ECO:0000256" key="1">
    <source>
        <dbReference type="ARBA" id="ARBA00022630"/>
    </source>
</evidence>
<proteinExistence type="predicted"/>
<dbReference type="RefSeq" id="WP_253578123.1">
    <property type="nucleotide sequence ID" value="NZ_JAMFTQ010000008.1"/>
</dbReference>
<evidence type="ECO:0000259" key="3">
    <source>
        <dbReference type="Pfam" id="PF00724"/>
    </source>
</evidence>
<reference evidence="4" key="1">
    <citation type="submission" date="2022-05" db="EMBL/GenBank/DDBJ databases">
        <title>Corynebacterium sp. TA-R-1 sp. nov., isolated from human feces.</title>
        <authorList>
            <person name="Shamsuzzaman M."/>
            <person name="Dahal R.H."/>
        </authorList>
    </citation>
    <scope>NUCLEOTIDE SEQUENCE</scope>
    <source>
        <strain evidence="4">TA-R-1</strain>
    </source>
</reference>
<keyword evidence="2" id="KW-0560">Oxidoreductase</keyword>
<dbReference type="Pfam" id="PF00724">
    <property type="entry name" value="Oxidored_FMN"/>
    <property type="match status" value="1"/>
</dbReference>
<keyword evidence="1" id="KW-0285">Flavoprotein</keyword>
<protein>
    <submittedName>
        <fullName evidence="4">NADH:flavin oxidoreductase</fullName>
    </submittedName>
</protein>
<name>A0ABT1G5P5_9CORY</name>
<sequence>MTTANNPQNTPHKDPSEIFQPTTLGKVELRNHFIKAATSEGRSPDGKVTDELIAYHEGFAAGGIGMTTLAYCATSPRGFSAPGQILMERDSLPGLKDFTATMHAHGAKASAQLGHAGPVATRPLIGETPWAPSKFINPTSFNYCKGISKNEINQAIREFADAAELAAEAGFDALELHFGHLYLPSSFLSAWINRRDDEYGGNIENRSRFVREISTAVKERVGDDVAIIAKMSMTDGIPGSIILPDSLQTAQMLDADGNVDAILLTQGSSVLRQMWLFRGDVPVDGFAQHMPFPFNVGVKMFGKPMLGNFPYEDMYMYKDARQFLDKVKNSKLILLGGLTQREHFEKGYAEGFEFFEIGRALLREPDMIQKIAANPQYQTLCDHNNYCMPSVFGRTHCVYSPDYAATPADRQIRPDETASATGSMYDGMSAKEKAKYGM</sequence>
<evidence type="ECO:0000256" key="2">
    <source>
        <dbReference type="ARBA" id="ARBA00023002"/>
    </source>
</evidence>
<comment type="caution">
    <text evidence="4">The sequence shown here is derived from an EMBL/GenBank/DDBJ whole genome shotgun (WGS) entry which is preliminary data.</text>
</comment>
<dbReference type="PANTHER" id="PTHR43656">
    <property type="entry name" value="BINDING OXIDOREDUCTASE, PUTATIVE (AFU_ORTHOLOGUE AFUA_2G08260)-RELATED"/>
    <property type="match status" value="1"/>
</dbReference>
<organism evidence="4 5">
    <name type="scientific">Corynebacterium stercoris</name>
    <dbReference type="NCBI Taxonomy" id="2943490"/>
    <lineage>
        <taxon>Bacteria</taxon>
        <taxon>Bacillati</taxon>
        <taxon>Actinomycetota</taxon>
        <taxon>Actinomycetes</taxon>
        <taxon>Mycobacteriales</taxon>
        <taxon>Corynebacteriaceae</taxon>
        <taxon>Corynebacterium</taxon>
    </lineage>
</organism>
<dbReference type="PANTHER" id="PTHR43656:SF2">
    <property type="entry name" value="BINDING OXIDOREDUCTASE, PUTATIVE (AFU_ORTHOLOGUE AFUA_2G08260)-RELATED"/>
    <property type="match status" value="1"/>
</dbReference>
<feature type="domain" description="NADH:flavin oxidoreductase/NADH oxidase N-terminal" evidence="3">
    <location>
        <begin position="17"/>
        <end position="256"/>
    </location>
</feature>
<gene>
    <name evidence="4" type="ORF">M5J20_07510</name>
</gene>
<dbReference type="InterPro" id="IPR001155">
    <property type="entry name" value="OxRdtase_FMN_N"/>
</dbReference>
<dbReference type="InterPro" id="IPR013785">
    <property type="entry name" value="Aldolase_TIM"/>
</dbReference>
<dbReference type="EMBL" id="JAMFTQ010000008">
    <property type="protein sequence ID" value="MCP1388037.1"/>
    <property type="molecule type" value="Genomic_DNA"/>
</dbReference>
<dbReference type="SUPFAM" id="SSF51395">
    <property type="entry name" value="FMN-linked oxidoreductases"/>
    <property type="match status" value="1"/>
</dbReference>
<dbReference type="Proteomes" id="UP001204000">
    <property type="component" value="Unassembled WGS sequence"/>
</dbReference>
<keyword evidence="5" id="KW-1185">Reference proteome</keyword>
<dbReference type="CDD" id="cd02803">
    <property type="entry name" value="OYE_like_FMN_family"/>
    <property type="match status" value="1"/>
</dbReference>
<accession>A0ABT1G5P5</accession>
<dbReference type="InterPro" id="IPR051799">
    <property type="entry name" value="NADH_flavin_oxidoreductase"/>
</dbReference>
<dbReference type="Gene3D" id="3.20.20.70">
    <property type="entry name" value="Aldolase class I"/>
    <property type="match status" value="1"/>
</dbReference>
<evidence type="ECO:0000313" key="4">
    <source>
        <dbReference type="EMBL" id="MCP1388037.1"/>
    </source>
</evidence>